<sequence length="216" mass="24106">MLVEEIMERNIHYVGPEASIWDTLMLSNEKRVRHVPIVEDGKLLGIVSDRDLRDVSPSTLVDGDTLLLRSTKVKEIMHTNLITVHPLDAMEDAARMIYDHRIGCLPVVQEDHLVGMVTTSDLLHAMVDVMGVSQPGSYIEIEVPDQPGALLEVATIVKEQNTNIISLYITPGKREGYRIIVLRVATWDPRAIIDRIGQAGYTLLFPVCFLNQGGVK</sequence>
<feature type="domain" description="CBS" evidence="3">
    <location>
        <begin position="7"/>
        <end position="63"/>
    </location>
</feature>
<dbReference type="EMBL" id="SLXT01000018">
    <property type="protein sequence ID" value="TCP63466.1"/>
    <property type="molecule type" value="Genomic_DNA"/>
</dbReference>
<evidence type="ECO:0000259" key="3">
    <source>
        <dbReference type="PROSITE" id="PS51371"/>
    </source>
</evidence>
<dbReference type="Pfam" id="PF22190">
    <property type="entry name" value="TTHA0829-like_ACT"/>
    <property type="match status" value="1"/>
</dbReference>
<evidence type="ECO:0000313" key="5">
    <source>
        <dbReference type="EMBL" id="TCP63466.1"/>
    </source>
</evidence>
<dbReference type="InterPro" id="IPR046342">
    <property type="entry name" value="CBS_dom_sf"/>
</dbReference>
<keyword evidence="6" id="KW-1185">Reference proteome</keyword>
<dbReference type="Gene3D" id="3.30.70.260">
    <property type="match status" value="1"/>
</dbReference>
<feature type="domain" description="ACT" evidence="4">
    <location>
        <begin position="138"/>
        <end position="216"/>
    </location>
</feature>
<dbReference type="Proteomes" id="UP000294813">
    <property type="component" value="Unassembled WGS sequence"/>
</dbReference>
<evidence type="ECO:0000259" key="4">
    <source>
        <dbReference type="PROSITE" id="PS51671"/>
    </source>
</evidence>
<dbReference type="InterPro" id="IPR002912">
    <property type="entry name" value="ACT_dom"/>
</dbReference>
<organism evidence="5 6">
    <name type="scientific">Heliophilum fasciatum</name>
    <dbReference type="NCBI Taxonomy" id="35700"/>
    <lineage>
        <taxon>Bacteria</taxon>
        <taxon>Bacillati</taxon>
        <taxon>Bacillota</taxon>
        <taxon>Clostridia</taxon>
        <taxon>Eubacteriales</taxon>
        <taxon>Heliobacteriaceae</taxon>
        <taxon>Heliophilum</taxon>
    </lineage>
</organism>
<dbReference type="InterPro" id="IPR051257">
    <property type="entry name" value="Diverse_CBS-Domain"/>
</dbReference>
<evidence type="ECO:0000256" key="2">
    <source>
        <dbReference type="PROSITE-ProRule" id="PRU00703"/>
    </source>
</evidence>
<proteinExistence type="predicted"/>
<dbReference type="Pfam" id="PF00571">
    <property type="entry name" value="CBS"/>
    <property type="match status" value="2"/>
</dbReference>
<dbReference type="PANTHER" id="PTHR43080">
    <property type="entry name" value="CBS DOMAIN-CONTAINING PROTEIN CBSX3, MITOCHONDRIAL"/>
    <property type="match status" value="1"/>
</dbReference>
<dbReference type="PANTHER" id="PTHR43080:SF2">
    <property type="entry name" value="CBS DOMAIN-CONTAINING PROTEIN"/>
    <property type="match status" value="1"/>
</dbReference>
<dbReference type="InterPro" id="IPR000644">
    <property type="entry name" value="CBS_dom"/>
</dbReference>
<keyword evidence="1 2" id="KW-0129">CBS domain</keyword>
<comment type="caution">
    <text evidence="5">The sequence shown here is derived from an EMBL/GenBank/DDBJ whole genome shotgun (WGS) entry which is preliminary data.</text>
</comment>
<dbReference type="RefSeq" id="WP_131919631.1">
    <property type="nucleotide sequence ID" value="NZ_JAOQNU010000017.1"/>
</dbReference>
<dbReference type="SUPFAM" id="SSF54631">
    <property type="entry name" value="CBS-domain pair"/>
    <property type="match status" value="1"/>
</dbReference>
<dbReference type="AlphaFoldDB" id="A0A4V6NRM9"/>
<dbReference type="SUPFAM" id="SSF55021">
    <property type="entry name" value="ACT-like"/>
    <property type="match status" value="1"/>
</dbReference>
<name>A0A4V6NRM9_9FIRM</name>
<dbReference type="CDD" id="cd04584">
    <property type="entry name" value="CBS_pair_AcuB_like"/>
    <property type="match status" value="1"/>
</dbReference>
<dbReference type="PROSITE" id="PS51671">
    <property type="entry name" value="ACT"/>
    <property type="match status" value="1"/>
</dbReference>
<reference evidence="5 6" key="1">
    <citation type="submission" date="2019-03" db="EMBL/GenBank/DDBJ databases">
        <title>Genomic Encyclopedia of Type Strains, Phase IV (KMG-IV): sequencing the most valuable type-strain genomes for metagenomic binning, comparative biology and taxonomic classification.</title>
        <authorList>
            <person name="Goeker M."/>
        </authorList>
    </citation>
    <scope>NUCLEOTIDE SEQUENCE [LARGE SCALE GENOMIC DNA]</scope>
    <source>
        <strain evidence="5 6">DSM 11170</strain>
    </source>
</reference>
<dbReference type="InterPro" id="IPR045865">
    <property type="entry name" value="ACT-like_dom_sf"/>
</dbReference>
<dbReference type="SMART" id="SM00116">
    <property type="entry name" value="CBS"/>
    <property type="match status" value="2"/>
</dbReference>
<dbReference type="Gene3D" id="3.10.580.10">
    <property type="entry name" value="CBS-domain"/>
    <property type="match status" value="1"/>
</dbReference>
<gene>
    <name evidence="5" type="ORF">EDD73_1189</name>
</gene>
<feature type="domain" description="CBS" evidence="3">
    <location>
        <begin position="77"/>
        <end position="134"/>
    </location>
</feature>
<accession>A0A4V6NRM9</accession>
<protein>
    <submittedName>
        <fullName evidence="5">Acetoin utilization protein AcuB</fullName>
    </submittedName>
</protein>
<dbReference type="PROSITE" id="PS51371">
    <property type="entry name" value="CBS"/>
    <property type="match status" value="2"/>
</dbReference>
<evidence type="ECO:0000313" key="6">
    <source>
        <dbReference type="Proteomes" id="UP000294813"/>
    </source>
</evidence>
<dbReference type="OrthoDB" id="9802114at2"/>
<evidence type="ECO:0000256" key="1">
    <source>
        <dbReference type="ARBA" id="ARBA00023122"/>
    </source>
</evidence>